<organism evidence="5 6">
    <name type="scientific">Candidatus Blautia merdavium</name>
    <dbReference type="NCBI Taxonomy" id="2838494"/>
    <lineage>
        <taxon>Bacteria</taxon>
        <taxon>Bacillati</taxon>
        <taxon>Bacillota</taxon>
        <taxon>Clostridia</taxon>
        <taxon>Lachnospirales</taxon>
        <taxon>Lachnospiraceae</taxon>
        <taxon>Blautia</taxon>
    </lineage>
</organism>
<feature type="domain" description="4Fe-4S ferredoxin-type" evidence="4">
    <location>
        <begin position="339"/>
        <end position="367"/>
    </location>
</feature>
<dbReference type="InterPro" id="IPR017900">
    <property type="entry name" value="4Fe4S_Fe_S_CS"/>
</dbReference>
<evidence type="ECO:0000259" key="4">
    <source>
        <dbReference type="PROSITE" id="PS51379"/>
    </source>
</evidence>
<name>A0A9D2PM15_9FIRM</name>
<protein>
    <submittedName>
        <fullName evidence="5">Aldo/keto reductase</fullName>
    </submittedName>
</protein>
<accession>A0A9D2PM15</accession>
<dbReference type="AlphaFoldDB" id="A0A9D2PM15"/>
<dbReference type="InterPro" id="IPR053135">
    <property type="entry name" value="AKR2_Oxidoreductase"/>
</dbReference>
<proteinExistence type="predicted"/>
<gene>
    <name evidence="5" type="ORF">H9753_03590</name>
</gene>
<evidence type="ECO:0000313" key="6">
    <source>
        <dbReference type="Proteomes" id="UP000823886"/>
    </source>
</evidence>
<dbReference type="PROSITE" id="PS51379">
    <property type="entry name" value="4FE4S_FER_2"/>
    <property type="match status" value="1"/>
</dbReference>
<sequence length="377" mass="42953">MVYKDFQGLKLSALGMGAMRLPVVDADDAKIDEAAAFAMVDCAMEQGVNYYDTAWGYHGGHSELVMGKALSRYPRENYYLATKFPGYDLSNMDKVEEIFEEQLKKCQVEYFDFYLFHNVCEMNIDAYLDPKYGIYEYLKKQKGAGRIRHLGFSAHGSYEVMKRFLDAYGKDMEFCQIQLNYLDWTFQSAKEKVELLKEHQIPVWVMEPLRGGKLASLAEEDQAQLKALRPEETIPAWAFRFLQSIPEVTMVLSGMSNMEQMQENIRTFSEDKPLNEKEMEALLSVADHMLKKIVLPCTACRYCVSHCPQELDIPSLLALYNEHCFTQGGFLAPMALSSYPEEKRPSACIGCRSCEAVCPQQIKVSEAMADFVEKLGA</sequence>
<dbReference type="Proteomes" id="UP000823886">
    <property type="component" value="Unassembled WGS sequence"/>
</dbReference>
<dbReference type="InterPro" id="IPR023210">
    <property type="entry name" value="NADP_OxRdtase_dom"/>
</dbReference>
<dbReference type="PANTHER" id="PTHR43312:SF2">
    <property type="entry name" value="OXIDOREDUCTASE"/>
    <property type="match status" value="1"/>
</dbReference>
<dbReference type="InterPro" id="IPR017896">
    <property type="entry name" value="4Fe4S_Fe-S-bd"/>
</dbReference>
<evidence type="ECO:0000256" key="3">
    <source>
        <dbReference type="ARBA" id="ARBA00023014"/>
    </source>
</evidence>
<dbReference type="SUPFAM" id="SSF46548">
    <property type="entry name" value="alpha-helical ferredoxin"/>
    <property type="match status" value="1"/>
</dbReference>
<dbReference type="InterPro" id="IPR036812">
    <property type="entry name" value="NAD(P)_OxRdtase_dom_sf"/>
</dbReference>
<comment type="caution">
    <text evidence="5">The sequence shown here is derived from an EMBL/GenBank/DDBJ whole genome shotgun (WGS) entry which is preliminary data.</text>
</comment>
<dbReference type="GO" id="GO:0051536">
    <property type="term" value="F:iron-sulfur cluster binding"/>
    <property type="evidence" value="ECO:0007669"/>
    <property type="project" value="UniProtKB-KW"/>
</dbReference>
<keyword evidence="2" id="KW-0408">Iron</keyword>
<dbReference type="SUPFAM" id="SSF51430">
    <property type="entry name" value="NAD(P)-linked oxidoreductase"/>
    <property type="match status" value="1"/>
</dbReference>
<evidence type="ECO:0000256" key="1">
    <source>
        <dbReference type="ARBA" id="ARBA00022723"/>
    </source>
</evidence>
<dbReference type="Pfam" id="PF13187">
    <property type="entry name" value="Fer4_9"/>
    <property type="match status" value="1"/>
</dbReference>
<keyword evidence="3" id="KW-0411">Iron-sulfur</keyword>
<dbReference type="Pfam" id="PF00248">
    <property type="entry name" value="Aldo_ket_red"/>
    <property type="match status" value="1"/>
</dbReference>
<dbReference type="CDD" id="cd19096">
    <property type="entry name" value="AKR_Fe-S_oxidoreductase"/>
    <property type="match status" value="1"/>
</dbReference>
<dbReference type="PANTHER" id="PTHR43312">
    <property type="entry name" value="D-THREO-ALDOSE 1-DEHYDROGENASE"/>
    <property type="match status" value="1"/>
</dbReference>
<dbReference type="EMBL" id="DWVZ01000046">
    <property type="protein sequence ID" value="HJC62689.1"/>
    <property type="molecule type" value="Genomic_DNA"/>
</dbReference>
<dbReference type="Gene3D" id="3.30.70.20">
    <property type="match status" value="1"/>
</dbReference>
<reference evidence="5" key="1">
    <citation type="journal article" date="2021" name="PeerJ">
        <title>Extensive microbial diversity within the chicken gut microbiome revealed by metagenomics and culture.</title>
        <authorList>
            <person name="Gilroy R."/>
            <person name="Ravi A."/>
            <person name="Getino M."/>
            <person name="Pursley I."/>
            <person name="Horton D.L."/>
            <person name="Alikhan N.F."/>
            <person name="Baker D."/>
            <person name="Gharbi K."/>
            <person name="Hall N."/>
            <person name="Watson M."/>
            <person name="Adriaenssens E.M."/>
            <person name="Foster-Nyarko E."/>
            <person name="Jarju S."/>
            <person name="Secka A."/>
            <person name="Antonio M."/>
            <person name="Oren A."/>
            <person name="Chaudhuri R.R."/>
            <person name="La Ragione R."/>
            <person name="Hildebrand F."/>
            <person name="Pallen M.J."/>
        </authorList>
    </citation>
    <scope>NUCLEOTIDE SEQUENCE</scope>
    <source>
        <strain evidence="5">ChiBcec2-3848</strain>
    </source>
</reference>
<dbReference type="GO" id="GO:0046872">
    <property type="term" value="F:metal ion binding"/>
    <property type="evidence" value="ECO:0007669"/>
    <property type="project" value="UniProtKB-KW"/>
</dbReference>
<dbReference type="PROSITE" id="PS00198">
    <property type="entry name" value="4FE4S_FER_1"/>
    <property type="match status" value="2"/>
</dbReference>
<dbReference type="Gene3D" id="3.20.20.100">
    <property type="entry name" value="NADP-dependent oxidoreductase domain"/>
    <property type="match status" value="1"/>
</dbReference>
<evidence type="ECO:0000256" key="2">
    <source>
        <dbReference type="ARBA" id="ARBA00023004"/>
    </source>
</evidence>
<reference evidence="5" key="2">
    <citation type="submission" date="2021-04" db="EMBL/GenBank/DDBJ databases">
        <authorList>
            <person name="Gilroy R."/>
        </authorList>
    </citation>
    <scope>NUCLEOTIDE SEQUENCE</scope>
    <source>
        <strain evidence="5">ChiBcec2-3848</strain>
    </source>
</reference>
<keyword evidence="1" id="KW-0479">Metal-binding</keyword>
<evidence type="ECO:0000313" key="5">
    <source>
        <dbReference type="EMBL" id="HJC62689.1"/>
    </source>
</evidence>